<evidence type="ECO:0000313" key="2">
    <source>
        <dbReference type="Proteomes" id="UP000091857"/>
    </source>
</evidence>
<gene>
    <name evidence="1" type="ORF">MANES_18G145966v8</name>
</gene>
<reference evidence="2" key="1">
    <citation type="journal article" date="2016" name="Nat. Biotechnol.">
        <title>Sequencing wild and cultivated cassava and related species reveals extensive interspecific hybridization and genetic diversity.</title>
        <authorList>
            <person name="Bredeson J.V."/>
            <person name="Lyons J.B."/>
            <person name="Prochnik S.E."/>
            <person name="Wu G.A."/>
            <person name="Ha C.M."/>
            <person name="Edsinger-Gonzales E."/>
            <person name="Grimwood J."/>
            <person name="Schmutz J."/>
            <person name="Rabbi I.Y."/>
            <person name="Egesi C."/>
            <person name="Nauluvula P."/>
            <person name="Lebot V."/>
            <person name="Ndunguru J."/>
            <person name="Mkamilo G."/>
            <person name="Bart R.S."/>
            <person name="Setter T.L."/>
            <person name="Gleadow R.M."/>
            <person name="Kulakow P."/>
            <person name="Ferguson M.E."/>
            <person name="Rounsley S."/>
            <person name="Rokhsar D.S."/>
        </authorList>
    </citation>
    <scope>NUCLEOTIDE SEQUENCE [LARGE SCALE GENOMIC DNA]</scope>
    <source>
        <strain evidence="2">cv. AM560-2</strain>
    </source>
</reference>
<keyword evidence="2" id="KW-1185">Reference proteome</keyword>
<evidence type="ECO:0000313" key="1">
    <source>
        <dbReference type="EMBL" id="KAG8633916.1"/>
    </source>
</evidence>
<dbReference type="EMBL" id="CM004404">
    <property type="protein sequence ID" value="KAG8633916.1"/>
    <property type="molecule type" value="Genomic_DNA"/>
</dbReference>
<organism evidence="1 2">
    <name type="scientific">Manihot esculenta</name>
    <name type="common">Cassava</name>
    <name type="synonym">Jatropha manihot</name>
    <dbReference type="NCBI Taxonomy" id="3983"/>
    <lineage>
        <taxon>Eukaryota</taxon>
        <taxon>Viridiplantae</taxon>
        <taxon>Streptophyta</taxon>
        <taxon>Embryophyta</taxon>
        <taxon>Tracheophyta</taxon>
        <taxon>Spermatophyta</taxon>
        <taxon>Magnoliopsida</taxon>
        <taxon>eudicotyledons</taxon>
        <taxon>Gunneridae</taxon>
        <taxon>Pentapetalae</taxon>
        <taxon>rosids</taxon>
        <taxon>fabids</taxon>
        <taxon>Malpighiales</taxon>
        <taxon>Euphorbiaceae</taxon>
        <taxon>Crotonoideae</taxon>
        <taxon>Manihoteae</taxon>
        <taxon>Manihot</taxon>
    </lineage>
</organism>
<name>A0ACB7G1H0_MANES</name>
<dbReference type="Proteomes" id="UP000091857">
    <property type="component" value="Chromosome 18"/>
</dbReference>
<comment type="caution">
    <text evidence="1">The sequence shown here is derived from an EMBL/GenBank/DDBJ whole genome shotgun (WGS) entry which is preliminary data.</text>
</comment>
<protein>
    <submittedName>
        <fullName evidence="1">Uncharacterized protein</fullName>
    </submittedName>
</protein>
<sequence>MQFLMRLDENFEQVRNQILLLDPFPFINKVYSMVLKFETQKVVFSFTENVGSVALLTKGQGPKNTKKKPDHKKEYYNHYNMDGHMKDNYFKLIGYPD</sequence>
<accession>A0ACB7G1H0</accession>
<proteinExistence type="predicted"/>